<comment type="pathway">
    <text evidence="6">Porphyrin-containing compound metabolism; protoheme biosynthesis.</text>
</comment>
<evidence type="ECO:0000256" key="5">
    <source>
        <dbReference type="ARBA" id="ARBA00023133"/>
    </source>
</evidence>
<dbReference type="AlphaFoldDB" id="F3ZUP3"/>
<dbReference type="STRING" id="679937.Bcop_1001"/>
<dbReference type="InterPro" id="IPR050464">
    <property type="entry name" value="Zeta_carotene_desat/Oxidored"/>
</dbReference>
<dbReference type="PANTHER" id="PTHR42923">
    <property type="entry name" value="PROTOPORPHYRINOGEN OXIDASE"/>
    <property type="match status" value="1"/>
</dbReference>
<comment type="catalytic activity">
    <reaction evidence="6">
        <text>coproporphyrinogen III + 3 O2 = coproporphyrin III + 3 H2O2</text>
        <dbReference type="Rhea" id="RHEA:43436"/>
        <dbReference type="ChEBI" id="CHEBI:15379"/>
        <dbReference type="ChEBI" id="CHEBI:16240"/>
        <dbReference type="ChEBI" id="CHEBI:57309"/>
        <dbReference type="ChEBI" id="CHEBI:131725"/>
        <dbReference type="EC" id="1.3.3.15"/>
    </reaction>
</comment>
<feature type="domain" description="Amine oxidase" evidence="8">
    <location>
        <begin position="15"/>
        <end position="453"/>
    </location>
</feature>
<proteinExistence type="inferred from homology"/>
<comment type="subcellular location">
    <subcellularLocation>
        <location evidence="6">Cytoplasm</location>
    </subcellularLocation>
</comment>
<keyword evidence="4 6" id="KW-0560">Oxidoreductase</keyword>
<evidence type="ECO:0000256" key="6">
    <source>
        <dbReference type="RuleBase" id="RU364052"/>
    </source>
</evidence>
<dbReference type="InterPro" id="IPR002937">
    <property type="entry name" value="Amino_oxidase"/>
</dbReference>
<dbReference type="HOGENOM" id="CLU_009629_3_0_10"/>
<dbReference type="Pfam" id="PF01593">
    <property type="entry name" value="Amino_oxidase"/>
    <property type="match status" value="1"/>
</dbReference>
<dbReference type="Gene3D" id="3.90.660.20">
    <property type="entry name" value="Protoporphyrinogen oxidase, mitochondrial, domain 2"/>
    <property type="match status" value="1"/>
</dbReference>
<evidence type="ECO:0000256" key="2">
    <source>
        <dbReference type="ARBA" id="ARBA00022630"/>
    </source>
</evidence>
<keyword evidence="3 6" id="KW-0274">FAD</keyword>
<dbReference type="InterPro" id="IPR036188">
    <property type="entry name" value="FAD/NAD-bd_sf"/>
</dbReference>
<dbReference type="UniPathway" id="UPA00252"/>
<dbReference type="EMBL" id="CM001167">
    <property type="protein sequence ID" value="EGJ71208.1"/>
    <property type="molecule type" value="Genomic_DNA"/>
</dbReference>
<gene>
    <name evidence="9" type="ORF">Bcop_1001</name>
</gene>
<dbReference type="GO" id="GO:0005737">
    <property type="term" value="C:cytoplasm"/>
    <property type="evidence" value="ECO:0007669"/>
    <property type="project" value="UniProtKB-SubCell"/>
</dbReference>
<dbReference type="Gene3D" id="1.10.3110.10">
    <property type="entry name" value="protoporphyrinogen ix oxidase, domain 3"/>
    <property type="match status" value="1"/>
</dbReference>
<dbReference type="eggNOG" id="COG1232">
    <property type="taxonomic scope" value="Bacteria"/>
</dbReference>
<keyword evidence="10" id="KW-1185">Reference proteome</keyword>
<dbReference type="SUPFAM" id="SSF51905">
    <property type="entry name" value="FAD/NAD(P)-binding domain"/>
    <property type="match status" value="1"/>
</dbReference>
<name>F3ZUP3_9BACE</name>
<reference evidence="9 10" key="1">
    <citation type="journal article" date="2011" name="Stand. Genomic Sci.">
        <title>Non-contiguous finished genome sequence of Bacteroides coprosuis type strain (PC139).</title>
        <authorList>
            <person name="Land M."/>
            <person name="Held B."/>
            <person name="Gronow S."/>
            <person name="Abt B."/>
            <person name="Lucas S."/>
            <person name="Del Rio T.G."/>
            <person name="Nolan M."/>
            <person name="Tice H."/>
            <person name="Cheng J.F."/>
            <person name="Pitluck S."/>
            <person name="Liolios K."/>
            <person name="Pagani I."/>
            <person name="Ivanova N."/>
            <person name="Mavromatis K."/>
            <person name="Mikhailova N."/>
            <person name="Pati A."/>
            <person name="Tapia R."/>
            <person name="Han C."/>
            <person name="Goodwin L."/>
            <person name="Chen A."/>
            <person name="Palaniappan K."/>
            <person name="Hauser L."/>
            <person name="Brambilla E.M."/>
            <person name="Rohde M."/>
            <person name="Goker M."/>
            <person name="Detter J.C."/>
            <person name="Woyke T."/>
            <person name="Bristow J."/>
            <person name="Eisen J.A."/>
            <person name="Markowitz V."/>
            <person name="Hugenholtz P."/>
            <person name="Kyrpides N.C."/>
            <person name="Klenk H.P."/>
            <person name="Lapidus A."/>
        </authorList>
    </citation>
    <scope>NUCLEOTIDE SEQUENCE [LARGE SCALE GENOMIC DNA]</scope>
    <source>
        <strain evidence="9 10">DSM 18011</strain>
    </source>
</reference>
<comment type="function">
    <text evidence="6">Involved in coproporphyrin-dependent heme b biosynthesis. Catalyzes the oxidation of coproporphyrinogen III to coproporphyrin III.</text>
</comment>
<evidence type="ECO:0000256" key="4">
    <source>
        <dbReference type="ARBA" id="ARBA00023002"/>
    </source>
</evidence>
<accession>F3ZUP3</accession>
<dbReference type="SUPFAM" id="SSF54373">
    <property type="entry name" value="FAD-linked reductases, C-terminal domain"/>
    <property type="match status" value="1"/>
</dbReference>
<keyword evidence="6" id="KW-0963">Cytoplasm</keyword>
<comment type="similarity">
    <text evidence="6">Belongs to the protoporphyrinogen/coproporphyrinogen oxidase family. Coproporphyrinogen III oxidase subfamily.</text>
</comment>
<feature type="transmembrane region" description="Helical" evidence="7">
    <location>
        <begin position="6"/>
        <end position="24"/>
    </location>
</feature>
<evidence type="ECO:0000256" key="7">
    <source>
        <dbReference type="SAM" id="Phobius"/>
    </source>
</evidence>
<dbReference type="GO" id="GO:0006783">
    <property type="term" value="P:heme biosynthetic process"/>
    <property type="evidence" value="ECO:0007669"/>
    <property type="project" value="UniProtKB-UniRule"/>
</dbReference>
<organism evidence="9 10">
    <name type="scientific">Bacteroides coprosuis DSM 18011</name>
    <dbReference type="NCBI Taxonomy" id="679937"/>
    <lineage>
        <taxon>Bacteria</taxon>
        <taxon>Pseudomonadati</taxon>
        <taxon>Bacteroidota</taxon>
        <taxon>Bacteroidia</taxon>
        <taxon>Bacteroidales</taxon>
        <taxon>Bacteroidaceae</taxon>
        <taxon>Bacteroides</taxon>
    </lineage>
</organism>
<dbReference type="GO" id="GO:0004729">
    <property type="term" value="F:oxygen-dependent protoporphyrinogen oxidase activity"/>
    <property type="evidence" value="ECO:0007669"/>
    <property type="project" value="UniProtKB-UniRule"/>
</dbReference>
<keyword evidence="2 6" id="KW-0285">Flavoprotein</keyword>
<dbReference type="NCBIfam" id="TIGR00562">
    <property type="entry name" value="proto_IX_ox"/>
    <property type="match status" value="1"/>
</dbReference>
<evidence type="ECO:0000256" key="3">
    <source>
        <dbReference type="ARBA" id="ARBA00022827"/>
    </source>
</evidence>
<dbReference type="PANTHER" id="PTHR42923:SF3">
    <property type="entry name" value="PROTOPORPHYRINOGEN OXIDASE"/>
    <property type="match status" value="1"/>
</dbReference>
<dbReference type="Gene3D" id="3.50.50.60">
    <property type="entry name" value="FAD/NAD(P)-binding domain"/>
    <property type="match status" value="1"/>
</dbReference>
<dbReference type="EC" id="1.3.3.15" evidence="6"/>
<dbReference type="OrthoDB" id="9805195at2"/>
<keyword evidence="7" id="KW-0472">Membrane</keyword>
<dbReference type="InterPro" id="IPR004572">
    <property type="entry name" value="Protoporphyrinogen_oxidase"/>
</dbReference>
<evidence type="ECO:0000313" key="10">
    <source>
        <dbReference type="Proteomes" id="UP000018439"/>
    </source>
</evidence>
<protein>
    <recommendedName>
        <fullName evidence="6">Coproporphyrinogen III oxidase</fullName>
        <ecNumber evidence="6">1.3.3.15</ecNumber>
    </recommendedName>
</protein>
<evidence type="ECO:0000313" key="9">
    <source>
        <dbReference type="EMBL" id="EGJ71208.1"/>
    </source>
</evidence>
<sequence>MIKEKYDVVIIGAGLTGLTAAFYLHKKGKKVAVIEQNNRIGGQIETFKEEGFTFEKGPNTGVVSYPEVAELFQDLAPLCQLETAKEESKRRLIWKGSQFHEIPSSMLGGLLTPLFSFTDKFRILGEPFRQKGTDPDESVANLTRRRLGKSFLNYAVDPFLSGVYAGNPETLITRFALPKLYNLEQNYGSFIKGAMAKAKIPKSDRDKLASKKVFSAKGGLNEIPKAIEKKIGSEFIFIGAKNTQIQPQGNLWITQFNTSDNSFEFTSQEVITTTGGYALPQILPFIECSDMNKIANLHYAPVVQVSVGVKDTEGLKFNAFGGLVPSCENRNVLGILYPSACFEGRAPKEGALFSFFIGGVKHVELTEMSDEELKKLVIKDFHDMLKFPSNKQPDLIHIFRHKHAIPQYELNSGERFKTIISLEQTFKGLHIAGNVKGGIGMADRIRQGVEIARSIS</sequence>
<keyword evidence="5 6" id="KW-0350">Heme biosynthesis</keyword>
<evidence type="ECO:0000259" key="8">
    <source>
        <dbReference type="Pfam" id="PF01593"/>
    </source>
</evidence>
<keyword evidence="7" id="KW-0812">Transmembrane</keyword>
<keyword evidence="7" id="KW-1133">Transmembrane helix</keyword>
<evidence type="ECO:0000256" key="1">
    <source>
        <dbReference type="ARBA" id="ARBA00001974"/>
    </source>
</evidence>
<comment type="cofactor">
    <cofactor evidence="1 6">
        <name>FAD</name>
        <dbReference type="ChEBI" id="CHEBI:57692"/>
    </cofactor>
</comment>
<dbReference type="Proteomes" id="UP000018439">
    <property type="component" value="Chromosome"/>
</dbReference>